<evidence type="ECO:0000256" key="5">
    <source>
        <dbReference type="ARBA" id="ARBA00022833"/>
    </source>
</evidence>
<dbReference type="InterPro" id="IPR036236">
    <property type="entry name" value="Znf_C2H2_sf"/>
</dbReference>
<dbReference type="GO" id="GO:0000981">
    <property type="term" value="F:DNA-binding transcription factor activity, RNA polymerase II-specific"/>
    <property type="evidence" value="ECO:0007669"/>
    <property type="project" value="TreeGrafter"/>
</dbReference>
<keyword evidence="6" id="KW-0539">Nucleus</keyword>
<evidence type="ECO:0000259" key="9">
    <source>
        <dbReference type="PROSITE" id="PS50157"/>
    </source>
</evidence>
<dbReference type="GO" id="GO:0008270">
    <property type="term" value="F:zinc ion binding"/>
    <property type="evidence" value="ECO:0007669"/>
    <property type="project" value="UniProtKB-KW"/>
</dbReference>
<keyword evidence="4 7" id="KW-0863">Zinc-finger</keyword>
<dbReference type="PROSITE" id="PS00028">
    <property type="entry name" value="ZINC_FINGER_C2H2_1"/>
    <property type="match status" value="2"/>
</dbReference>
<feature type="domain" description="C2H2-type" evidence="9">
    <location>
        <begin position="375"/>
        <end position="402"/>
    </location>
</feature>
<dbReference type="GO" id="GO:0005634">
    <property type="term" value="C:nucleus"/>
    <property type="evidence" value="ECO:0007669"/>
    <property type="project" value="UniProtKB-SubCell"/>
</dbReference>
<dbReference type="InterPro" id="IPR013087">
    <property type="entry name" value="Znf_C2H2_type"/>
</dbReference>
<reference evidence="10" key="1">
    <citation type="submission" date="2023-03" db="EMBL/GenBank/DDBJ databases">
        <title>Complete genome of Cladonia borealis.</title>
        <authorList>
            <person name="Park H."/>
        </authorList>
    </citation>
    <scope>NUCLEOTIDE SEQUENCE</scope>
    <source>
        <strain evidence="10">ANT050790</strain>
    </source>
</reference>
<dbReference type="SUPFAM" id="SSF57667">
    <property type="entry name" value="beta-beta-alpha zinc fingers"/>
    <property type="match status" value="1"/>
</dbReference>
<dbReference type="Proteomes" id="UP001166286">
    <property type="component" value="Unassembled WGS sequence"/>
</dbReference>
<evidence type="ECO:0000256" key="3">
    <source>
        <dbReference type="ARBA" id="ARBA00022737"/>
    </source>
</evidence>
<dbReference type="EMBL" id="JAFEKC020000018">
    <property type="protein sequence ID" value="KAK0509732.1"/>
    <property type="molecule type" value="Genomic_DNA"/>
</dbReference>
<keyword evidence="2" id="KW-0479">Metal-binding</keyword>
<dbReference type="PANTHER" id="PTHR24388">
    <property type="entry name" value="ZINC FINGER PROTEIN"/>
    <property type="match status" value="1"/>
</dbReference>
<accession>A0AA39QUZ7</accession>
<evidence type="ECO:0000313" key="10">
    <source>
        <dbReference type="EMBL" id="KAK0509732.1"/>
    </source>
</evidence>
<comment type="subcellular location">
    <subcellularLocation>
        <location evidence="1">Nucleus</location>
    </subcellularLocation>
</comment>
<proteinExistence type="predicted"/>
<feature type="domain" description="C2H2-type" evidence="9">
    <location>
        <begin position="55"/>
        <end position="82"/>
    </location>
</feature>
<protein>
    <recommendedName>
        <fullName evidence="9">C2H2-type domain-containing protein</fullName>
    </recommendedName>
</protein>
<keyword evidence="5" id="KW-0862">Zinc</keyword>
<evidence type="ECO:0000256" key="4">
    <source>
        <dbReference type="ARBA" id="ARBA00022771"/>
    </source>
</evidence>
<sequence length="439" mass="47826">MPFSFPFLQGQRQSKNSHKNEDHSSQLRSDPPPPALQNAPTSDVFFPHDDYPPGFPCTSGCGKKFSTVIQLEIHIQHYCEGPYDEIEAWQGASVAAPQTPSASSVSDHDRIVRWLASSDASTLEPDLPASPSYDASAIEDDEDFAAVISHLDPKLLLNPTVDVGAVSHREGFAWGISNLEHPLSNPPVDAVAVNHHEGFTSGTSRLERDLPASPSYNAIAVDDDEDFAAGISYLDPKVLLKPTVDAVTVNHIEGFASGTSHLEHPPSGPTVDAVTVNQNEVFALGTRHVESSLPSTPTVDAVAGNHKEGFNCPLCGKYLNRRGDLNRHMKVHASGQINCLVDGCNYHTAKSQAELDFHVRVNHADITEQGGGVRFTCWHCGRHMGRRRPLIAHVKLHESGYKFPCPIDNCSSPALWDQVALDRHLKNKHTDAEISGSFL</sequence>
<feature type="region of interest" description="Disordered" evidence="8">
    <location>
        <begin position="1"/>
        <end position="47"/>
    </location>
</feature>
<dbReference type="AlphaFoldDB" id="A0AA39QUZ7"/>
<dbReference type="PANTHER" id="PTHR24388:SF54">
    <property type="entry name" value="PROTEIN ESCARGOT"/>
    <property type="match status" value="1"/>
</dbReference>
<evidence type="ECO:0000256" key="7">
    <source>
        <dbReference type="PROSITE-ProRule" id="PRU00042"/>
    </source>
</evidence>
<evidence type="ECO:0000256" key="2">
    <source>
        <dbReference type="ARBA" id="ARBA00022723"/>
    </source>
</evidence>
<feature type="domain" description="C2H2-type" evidence="9">
    <location>
        <begin position="310"/>
        <end position="337"/>
    </location>
</feature>
<dbReference type="InterPro" id="IPR050527">
    <property type="entry name" value="Snail/Krueppel_Znf"/>
</dbReference>
<evidence type="ECO:0000256" key="1">
    <source>
        <dbReference type="ARBA" id="ARBA00004123"/>
    </source>
</evidence>
<keyword evidence="11" id="KW-1185">Reference proteome</keyword>
<keyword evidence="3" id="KW-0677">Repeat</keyword>
<evidence type="ECO:0000313" key="11">
    <source>
        <dbReference type="Proteomes" id="UP001166286"/>
    </source>
</evidence>
<organism evidence="10 11">
    <name type="scientific">Cladonia borealis</name>
    <dbReference type="NCBI Taxonomy" id="184061"/>
    <lineage>
        <taxon>Eukaryota</taxon>
        <taxon>Fungi</taxon>
        <taxon>Dikarya</taxon>
        <taxon>Ascomycota</taxon>
        <taxon>Pezizomycotina</taxon>
        <taxon>Lecanoromycetes</taxon>
        <taxon>OSLEUM clade</taxon>
        <taxon>Lecanoromycetidae</taxon>
        <taxon>Lecanorales</taxon>
        <taxon>Lecanorineae</taxon>
        <taxon>Cladoniaceae</taxon>
        <taxon>Cladonia</taxon>
    </lineage>
</organism>
<evidence type="ECO:0000256" key="6">
    <source>
        <dbReference type="ARBA" id="ARBA00023242"/>
    </source>
</evidence>
<gene>
    <name evidence="10" type="ORF">JMJ35_008126</name>
</gene>
<dbReference type="GO" id="GO:0000978">
    <property type="term" value="F:RNA polymerase II cis-regulatory region sequence-specific DNA binding"/>
    <property type="evidence" value="ECO:0007669"/>
    <property type="project" value="TreeGrafter"/>
</dbReference>
<evidence type="ECO:0000256" key="8">
    <source>
        <dbReference type="SAM" id="MobiDB-lite"/>
    </source>
</evidence>
<name>A0AA39QUZ7_9LECA</name>
<dbReference type="SMART" id="SM00355">
    <property type="entry name" value="ZnF_C2H2"/>
    <property type="match status" value="5"/>
</dbReference>
<dbReference type="Pfam" id="PF00096">
    <property type="entry name" value="zf-C2H2"/>
    <property type="match status" value="2"/>
</dbReference>
<dbReference type="PROSITE" id="PS50157">
    <property type="entry name" value="ZINC_FINGER_C2H2_2"/>
    <property type="match status" value="3"/>
</dbReference>
<dbReference type="Gene3D" id="3.30.160.60">
    <property type="entry name" value="Classic Zinc Finger"/>
    <property type="match status" value="2"/>
</dbReference>
<comment type="caution">
    <text evidence="10">The sequence shown here is derived from an EMBL/GenBank/DDBJ whole genome shotgun (WGS) entry which is preliminary data.</text>
</comment>